<dbReference type="AlphaFoldDB" id="A0AAV2H625"/>
<organism evidence="5 6">
    <name type="scientific">Lymnaea stagnalis</name>
    <name type="common">Great pond snail</name>
    <name type="synonym">Helix stagnalis</name>
    <dbReference type="NCBI Taxonomy" id="6523"/>
    <lineage>
        <taxon>Eukaryota</taxon>
        <taxon>Metazoa</taxon>
        <taxon>Spiralia</taxon>
        <taxon>Lophotrochozoa</taxon>
        <taxon>Mollusca</taxon>
        <taxon>Gastropoda</taxon>
        <taxon>Heterobranchia</taxon>
        <taxon>Euthyneura</taxon>
        <taxon>Panpulmonata</taxon>
        <taxon>Hygrophila</taxon>
        <taxon>Lymnaeoidea</taxon>
        <taxon>Lymnaeidae</taxon>
        <taxon>Lymnaea</taxon>
    </lineage>
</organism>
<evidence type="ECO:0000259" key="4">
    <source>
        <dbReference type="PROSITE" id="PS51034"/>
    </source>
</evidence>
<feature type="domain" description="ZP" evidence="4">
    <location>
        <begin position="96"/>
        <end position="360"/>
    </location>
</feature>
<feature type="compositionally biased region" description="Low complexity" evidence="1">
    <location>
        <begin position="395"/>
        <end position="405"/>
    </location>
</feature>
<keyword evidence="2" id="KW-0812">Transmembrane</keyword>
<evidence type="ECO:0000256" key="2">
    <source>
        <dbReference type="SAM" id="Phobius"/>
    </source>
</evidence>
<keyword evidence="2" id="KW-0472">Membrane</keyword>
<reference evidence="5 6" key="1">
    <citation type="submission" date="2024-04" db="EMBL/GenBank/DDBJ databases">
        <authorList>
            <consortium name="Genoscope - CEA"/>
            <person name="William W."/>
        </authorList>
    </citation>
    <scope>NUCLEOTIDE SEQUENCE [LARGE SCALE GENOMIC DNA]</scope>
</reference>
<keyword evidence="2" id="KW-1133">Transmembrane helix</keyword>
<dbReference type="PANTHER" id="PTHR46560:SF5">
    <property type="entry name" value="CYPHER, ISOFORM B"/>
    <property type="match status" value="1"/>
</dbReference>
<dbReference type="Proteomes" id="UP001497497">
    <property type="component" value="Unassembled WGS sequence"/>
</dbReference>
<dbReference type="EMBL" id="CAXITT010000043">
    <property type="protein sequence ID" value="CAL1529130.1"/>
    <property type="molecule type" value="Genomic_DNA"/>
</dbReference>
<evidence type="ECO:0000313" key="6">
    <source>
        <dbReference type="Proteomes" id="UP001497497"/>
    </source>
</evidence>
<feature type="chain" id="PRO_5043573093" description="ZP domain-containing protein" evidence="3">
    <location>
        <begin position="27"/>
        <end position="526"/>
    </location>
</feature>
<gene>
    <name evidence="5" type="ORF">GSLYS_00003285001</name>
</gene>
<evidence type="ECO:0000256" key="1">
    <source>
        <dbReference type="SAM" id="MobiDB-lite"/>
    </source>
</evidence>
<feature type="compositionally biased region" description="Low complexity" evidence="1">
    <location>
        <begin position="446"/>
        <end position="455"/>
    </location>
</feature>
<proteinExistence type="predicted"/>
<keyword evidence="3" id="KW-0732">Signal</keyword>
<keyword evidence="6" id="KW-1185">Reference proteome</keyword>
<name>A0AAV2H625_LYMST</name>
<protein>
    <recommendedName>
        <fullName evidence="4">ZP domain-containing protein</fullName>
    </recommendedName>
</protein>
<dbReference type="PANTHER" id="PTHR46560">
    <property type="entry name" value="CYPHER, ISOFORM B"/>
    <property type="match status" value="1"/>
</dbReference>
<sequence length="526" mass="57178">MAARTHFYLCFFLHLSYVIVLHTAHAQNGTSESTSTFDFDCHRPGVSCGEGNQCNLATGKCNCNNNSTDYMCRPPGPDCPEDQYGERCSFKRVQVVCSSTGMLVNVNPHGKFEGTISVYDKSGGAACTFVNISTLTALEDVYGKDYREWIGYGIDLNHNNVTCGIANETSTDQTITYTRHFIVQYSKYFVSAIDQIITAKCSSNKENLTVFGSIPSVVNQDQFGLNNVTVDDEVDLVTLKIVKAADGKPLKNEDKVVLGDKIELIFEGAQVFRLVKCEANNAVNQTADLVTANCPDEKAKSLFYDNILTNKENGKFQVILRLKIFRFTDSAKVAFVCNVTLCGNDLDCSQLNCTGFSAAVPLSTTTAPPNTTPTTPTTPGSNETNFNNTIDANETTTTTTTTPTTAAVPIETSGGRRRRSANAKDSTTLSGSLTVVDSPDQLTVDTTSPGTTSSSDCPQDSNLLVLVILLAVVVVILLCCIGVVVAWTMRAKSKVTTRRDTRYVEPVQTMRIPRLELNTTNLNQPC</sequence>
<feature type="transmembrane region" description="Helical" evidence="2">
    <location>
        <begin position="463"/>
        <end position="489"/>
    </location>
</feature>
<feature type="compositionally biased region" description="Polar residues" evidence="1">
    <location>
        <begin position="380"/>
        <end position="394"/>
    </location>
</feature>
<dbReference type="PROSITE" id="PS51034">
    <property type="entry name" value="ZP_2"/>
    <property type="match status" value="1"/>
</dbReference>
<dbReference type="InterPro" id="IPR001507">
    <property type="entry name" value="ZP_dom"/>
</dbReference>
<accession>A0AAV2H625</accession>
<feature type="compositionally biased region" description="Polar residues" evidence="1">
    <location>
        <begin position="423"/>
        <end position="445"/>
    </location>
</feature>
<feature type="signal peptide" evidence="3">
    <location>
        <begin position="1"/>
        <end position="26"/>
    </location>
</feature>
<evidence type="ECO:0000256" key="3">
    <source>
        <dbReference type="SAM" id="SignalP"/>
    </source>
</evidence>
<comment type="caution">
    <text evidence="5">The sequence shown here is derived from an EMBL/GenBank/DDBJ whole genome shotgun (WGS) entry which is preliminary data.</text>
</comment>
<feature type="compositionally biased region" description="Low complexity" evidence="1">
    <location>
        <begin position="364"/>
        <end position="379"/>
    </location>
</feature>
<evidence type="ECO:0000313" key="5">
    <source>
        <dbReference type="EMBL" id="CAL1529130.1"/>
    </source>
</evidence>
<dbReference type="SMART" id="SM00241">
    <property type="entry name" value="ZP"/>
    <property type="match status" value="1"/>
</dbReference>
<feature type="region of interest" description="Disordered" evidence="1">
    <location>
        <begin position="362"/>
        <end position="456"/>
    </location>
</feature>